<gene>
    <name evidence="4" type="ORF">RN001_010122</name>
</gene>
<dbReference type="FunFam" id="3.30.2300.10:FF:000001">
    <property type="entry name" value="THUMP domain-containing protein 1"/>
    <property type="match status" value="1"/>
</dbReference>
<dbReference type="PANTHER" id="PTHR13452:SF10">
    <property type="entry name" value="THUMP DOMAIN-CONTAINING PROTEIN 1"/>
    <property type="match status" value="1"/>
</dbReference>
<dbReference type="InterPro" id="IPR040183">
    <property type="entry name" value="THUMPD1-like"/>
</dbReference>
<evidence type="ECO:0000313" key="5">
    <source>
        <dbReference type="Proteomes" id="UP001353858"/>
    </source>
</evidence>
<dbReference type="PANTHER" id="PTHR13452">
    <property type="entry name" value="THUMP DOMAIN CONTAINING PROTEIN 1-RELATED"/>
    <property type="match status" value="1"/>
</dbReference>
<keyword evidence="5" id="KW-1185">Reference proteome</keyword>
<organism evidence="4 5">
    <name type="scientific">Aquatica leii</name>
    <dbReference type="NCBI Taxonomy" id="1421715"/>
    <lineage>
        <taxon>Eukaryota</taxon>
        <taxon>Metazoa</taxon>
        <taxon>Ecdysozoa</taxon>
        <taxon>Arthropoda</taxon>
        <taxon>Hexapoda</taxon>
        <taxon>Insecta</taxon>
        <taxon>Pterygota</taxon>
        <taxon>Neoptera</taxon>
        <taxon>Endopterygota</taxon>
        <taxon>Coleoptera</taxon>
        <taxon>Polyphaga</taxon>
        <taxon>Elateriformia</taxon>
        <taxon>Elateroidea</taxon>
        <taxon>Lampyridae</taxon>
        <taxon>Luciolinae</taxon>
        <taxon>Aquatica</taxon>
    </lineage>
</organism>
<comment type="caution">
    <text evidence="4">The sequence shown here is derived from an EMBL/GenBank/DDBJ whole genome shotgun (WGS) entry which is preliminary data.</text>
</comment>
<dbReference type="PROSITE" id="PS51165">
    <property type="entry name" value="THUMP"/>
    <property type="match status" value="1"/>
</dbReference>
<evidence type="ECO:0000256" key="2">
    <source>
        <dbReference type="PROSITE-ProRule" id="PRU00529"/>
    </source>
</evidence>
<sequence length="254" mass="29091">MEQIAKKRKKQYSYHTQKRKKYVLEPGLKGFFCSCNVREKDCVKESYNVLNEYADELYGAENKEITNSADADDLYEEIQAIKSAGSIRRFQVVDSGAKNIVFIRTTLEDPVNLAKAIVNDVFSKKEQKTRYLIRLVPIEATCKAYLDDIKKSFESLIEKYFSNPTTFSIVYNHRNNNNLLKDEVISTIADMVIKKNPEHKVDLTGAQVSVVIEIIRGNALIGIVPDYIKYKKYNLHALCENTNVEKPTAETDTQ</sequence>
<dbReference type="Proteomes" id="UP001353858">
    <property type="component" value="Unassembled WGS sequence"/>
</dbReference>
<dbReference type="AlphaFoldDB" id="A0AAN7P8Z1"/>
<dbReference type="InterPro" id="IPR004114">
    <property type="entry name" value="THUMP_dom"/>
</dbReference>
<reference evidence="5" key="1">
    <citation type="submission" date="2023-01" db="EMBL/GenBank/DDBJ databases">
        <title>Key to firefly adult light organ development and bioluminescence: homeobox transcription factors regulate luciferase expression and transportation to peroxisome.</title>
        <authorList>
            <person name="Fu X."/>
        </authorList>
    </citation>
    <scope>NUCLEOTIDE SEQUENCE [LARGE SCALE GENOMIC DNA]</scope>
</reference>
<name>A0AAN7P8Z1_9COLE</name>
<dbReference type="SUPFAM" id="SSF143437">
    <property type="entry name" value="THUMP domain-like"/>
    <property type="match status" value="1"/>
</dbReference>
<accession>A0AAN7P8Z1</accession>
<proteinExistence type="inferred from homology"/>
<dbReference type="GO" id="GO:0006400">
    <property type="term" value="P:tRNA modification"/>
    <property type="evidence" value="ECO:0007669"/>
    <property type="project" value="InterPro"/>
</dbReference>
<dbReference type="Gene3D" id="3.30.2300.10">
    <property type="entry name" value="THUMP superfamily"/>
    <property type="match status" value="1"/>
</dbReference>
<comment type="similarity">
    <text evidence="1">Belongs to the THUMPD1 family.</text>
</comment>
<evidence type="ECO:0000313" key="4">
    <source>
        <dbReference type="EMBL" id="KAK4877616.1"/>
    </source>
</evidence>
<dbReference type="EMBL" id="JARPUR010000004">
    <property type="protein sequence ID" value="KAK4877616.1"/>
    <property type="molecule type" value="Genomic_DNA"/>
</dbReference>
<feature type="domain" description="THUMP" evidence="3">
    <location>
        <begin position="120"/>
        <end position="225"/>
    </location>
</feature>
<evidence type="ECO:0000259" key="3">
    <source>
        <dbReference type="PROSITE" id="PS51165"/>
    </source>
</evidence>
<dbReference type="CDD" id="cd11717">
    <property type="entry name" value="THUMP_THUMPD1_like"/>
    <property type="match status" value="1"/>
</dbReference>
<evidence type="ECO:0000256" key="1">
    <source>
        <dbReference type="ARBA" id="ARBA00060731"/>
    </source>
</evidence>
<dbReference type="SMART" id="SM00981">
    <property type="entry name" value="THUMP"/>
    <property type="match status" value="1"/>
</dbReference>
<protein>
    <recommendedName>
        <fullName evidence="3">THUMP domain-containing protein</fullName>
    </recommendedName>
</protein>
<keyword evidence="2" id="KW-0694">RNA-binding</keyword>
<dbReference type="Pfam" id="PF02926">
    <property type="entry name" value="THUMP"/>
    <property type="match status" value="1"/>
</dbReference>
<dbReference type="GO" id="GO:0003723">
    <property type="term" value="F:RNA binding"/>
    <property type="evidence" value="ECO:0007669"/>
    <property type="project" value="UniProtKB-UniRule"/>
</dbReference>